<evidence type="ECO:0000313" key="4">
    <source>
        <dbReference type="EMBL" id="TFU30019.1"/>
    </source>
</evidence>
<keyword evidence="1" id="KW-0812">Transmembrane</keyword>
<feature type="transmembrane region" description="Helical" evidence="1">
    <location>
        <begin position="69"/>
        <end position="91"/>
    </location>
</feature>
<dbReference type="EMBL" id="SPQA01000029">
    <property type="protein sequence ID" value="TFU30019.1"/>
    <property type="molecule type" value="Genomic_DNA"/>
</dbReference>
<dbReference type="AlphaFoldDB" id="A0A1Q8EFF9"/>
<dbReference type="Pfam" id="PF11674">
    <property type="entry name" value="DUF3270"/>
    <property type="match status" value="1"/>
</dbReference>
<dbReference type="EMBL" id="MSJL01000004">
    <property type="protein sequence ID" value="OLF50537.1"/>
    <property type="molecule type" value="Genomic_DNA"/>
</dbReference>
<evidence type="ECO:0000313" key="7">
    <source>
        <dbReference type="Proteomes" id="UP000297747"/>
    </source>
</evidence>
<dbReference type="Proteomes" id="UP000297747">
    <property type="component" value="Unassembled WGS sequence"/>
</dbReference>
<reference evidence="2" key="1">
    <citation type="submission" date="2016-12" db="EMBL/GenBank/DDBJ databases">
        <authorList>
            <person name="Song W.-J."/>
            <person name="Kurnit D.M."/>
        </authorList>
    </citation>
    <scope>NUCLEOTIDE SEQUENCE [LARGE SCALE GENOMIC DNA]</scope>
    <source>
        <strain evidence="2">ATCC 51725</strain>
    </source>
</reference>
<protein>
    <submittedName>
        <fullName evidence="4">DUF3270 family protein</fullName>
    </submittedName>
    <submittedName>
        <fullName evidence="3">Membrane protein</fullName>
    </submittedName>
</protein>
<feature type="transmembrane region" description="Helical" evidence="1">
    <location>
        <begin position="42"/>
        <end position="63"/>
    </location>
</feature>
<evidence type="ECO:0000313" key="6">
    <source>
        <dbReference type="Proteomes" id="UP000255213"/>
    </source>
</evidence>
<reference evidence="4 7" key="4">
    <citation type="submission" date="2019-03" db="EMBL/GenBank/DDBJ databases">
        <title>Diversity of the mouse oral microbiome.</title>
        <authorList>
            <person name="Joseph S."/>
            <person name="Aduse-Opoku J."/>
            <person name="Curtis M."/>
            <person name="Wade W."/>
            <person name="Hashim A."/>
        </authorList>
    </citation>
    <scope>NUCLEOTIDE SEQUENCE [LARGE SCALE GENOMIC DNA]</scope>
    <source>
        <strain evidence="4 7">HT4</strain>
    </source>
</reference>
<evidence type="ECO:0000313" key="2">
    <source>
        <dbReference type="EMBL" id="OLF50537.1"/>
    </source>
</evidence>
<gene>
    <name evidence="2" type="ORF">BU200_01360</name>
    <name evidence="4" type="ORF">E4U01_07810</name>
    <name evidence="3" type="ORF">NCTC12957_01904</name>
</gene>
<sequence>MALRQYRPDYYQYDESIPKEKQQAAYQAYHATNPNKERVKEFFFFLNIAIFSVITVIATYIYLSNKIPVFLAFLLAIATGLIGLKFVQFLIRKRLSKDISKNRTRKK</sequence>
<keyword evidence="1" id="KW-1133">Transmembrane helix</keyword>
<organism evidence="2 5">
    <name type="scientific">Streptococcus acidominimus</name>
    <dbReference type="NCBI Taxonomy" id="1326"/>
    <lineage>
        <taxon>Bacteria</taxon>
        <taxon>Bacillati</taxon>
        <taxon>Bacillota</taxon>
        <taxon>Bacilli</taxon>
        <taxon>Lactobacillales</taxon>
        <taxon>Streptococcaceae</taxon>
        <taxon>Streptococcus</taxon>
    </lineage>
</organism>
<accession>A0A1Q8EFF9</accession>
<dbReference type="RefSeq" id="WP_075098445.1">
    <property type="nucleotide sequence ID" value="NZ_CAKOCW010000003.1"/>
</dbReference>
<dbReference type="EMBL" id="UHEN01000001">
    <property type="protein sequence ID" value="SUN08311.1"/>
    <property type="molecule type" value="Genomic_DNA"/>
</dbReference>
<reference evidence="3 6" key="3">
    <citation type="submission" date="2018-06" db="EMBL/GenBank/DDBJ databases">
        <authorList>
            <consortium name="Pathogen Informatics"/>
            <person name="Doyle S."/>
        </authorList>
    </citation>
    <scope>NUCLEOTIDE SEQUENCE [LARGE SCALE GENOMIC DNA]</scope>
    <source>
        <strain evidence="3 6">NCTC12957</strain>
    </source>
</reference>
<dbReference type="InterPro" id="IPR021688">
    <property type="entry name" value="DUF3270"/>
</dbReference>
<reference evidence="5" key="2">
    <citation type="submission" date="2016-12" db="EMBL/GenBank/DDBJ databases">
        <authorList>
            <person name="Gulvik C.A."/>
        </authorList>
    </citation>
    <scope>NUCLEOTIDE SEQUENCE [LARGE SCALE GENOMIC DNA]</scope>
    <source>
        <strain evidence="5">ATCC 51725</strain>
    </source>
</reference>
<evidence type="ECO:0000313" key="3">
    <source>
        <dbReference type="EMBL" id="SUN08311.1"/>
    </source>
</evidence>
<keyword evidence="5" id="KW-1185">Reference proteome</keyword>
<evidence type="ECO:0000313" key="5">
    <source>
        <dbReference type="Proteomes" id="UP000186437"/>
    </source>
</evidence>
<dbReference type="OrthoDB" id="2222673at2"/>
<dbReference type="Proteomes" id="UP000255213">
    <property type="component" value="Unassembled WGS sequence"/>
</dbReference>
<keyword evidence="1" id="KW-0472">Membrane</keyword>
<evidence type="ECO:0000256" key="1">
    <source>
        <dbReference type="SAM" id="Phobius"/>
    </source>
</evidence>
<proteinExistence type="predicted"/>
<dbReference type="Proteomes" id="UP000186437">
    <property type="component" value="Unassembled WGS sequence"/>
</dbReference>
<name>A0A1Q8EFF9_STRAI</name>